<accession>A0A1I5MG57</accession>
<proteinExistence type="predicted"/>
<dbReference type="Proteomes" id="UP000199137">
    <property type="component" value="Unassembled WGS sequence"/>
</dbReference>
<dbReference type="AlphaFoldDB" id="A0A1I5MG57"/>
<sequence>MKVRREHHCTKNHRTGFAMARCVWGTRADIKGRGQYAVVHWLKIGWSSSYPDVYLFDDEVRARAKLRQMSDPFYCGGSCRNAGARHELIRFELGAK</sequence>
<organism evidence="1 2">
    <name type="scientific">Amycolatopsis rubida</name>
    <dbReference type="NCBI Taxonomy" id="112413"/>
    <lineage>
        <taxon>Bacteria</taxon>
        <taxon>Bacillati</taxon>
        <taxon>Actinomycetota</taxon>
        <taxon>Actinomycetes</taxon>
        <taxon>Pseudonocardiales</taxon>
        <taxon>Pseudonocardiaceae</taxon>
        <taxon>Amycolatopsis</taxon>
    </lineage>
</organism>
<dbReference type="EMBL" id="FOWC01000004">
    <property type="protein sequence ID" value="SFP08489.1"/>
    <property type="molecule type" value="Genomic_DNA"/>
</dbReference>
<reference evidence="1 2" key="1">
    <citation type="submission" date="2016-10" db="EMBL/GenBank/DDBJ databases">
        <authorList>
            <person name="de Groot N.N."/>
        </authorList>
    </citation>
    <scope>NUCLEOTIDE SEQUENCE [LARGE SCALE GENOMIC DNA]</scope>
    <source>
        <strain evidence="1 2">DSM 44637</strain>
    </source>
</reference>
<evidence type="ECO:0000313" key="1">
    <source>
        <dbReference type="EMBL" id="SFP08489.1"/>
    </source>
</evidence>
<protein>
    <submittedName>
        <fullName evidence="1">Uncharacterized protein</fullName>
    </submittedName>
</protein>
<gene>
    <name evidence="1" type="ORF">SAMN05421854_10434</name>
</gene>
<dbReference type="STRING" id="112413.SAMN05421854_10434"/>
<evidence type="ECO:0000313" key="2">
    <source>
        <dbReference type="Proteomes" id="UP000199137"/>
    </source>
</evidence>
<name>A0A1I5MG57_9PSEU</name>